<gene>
    <name evidence="2" type="ORF">Celaphus_00009609</name>
</gene>
<accession>A0A212C009</accession>
<evidence type="ECO:0000313" key="2">
    <source>
        <dbReference type="EMBL" id="OWJ99340.1"/>
    </source>
</evidence>
<feature type="compositionally biased region" description="Basic and acidic residues" evidence="1">
    <location>
        <begin position="85"/>
        <end position="105"/>
    </location>
</feature>
<dbReference type="EMBL" id="MKHE01000034">
    <property type="protein sequence ID" value="OWJ99340.1"/>
    <property type="molecule type" value="Genomic_DNA"/>
</dbReference>
<dbReference type="PANTHER" id="PTHR37876:SF1">
    <property type="entry name" value="SERINE_ARGININE REPETITIVE MATRIX PROTEIN 4-LIKE-RELATED"/>
    <property type="match status" value="1"/>
</dbReference>
<dbReference type="Proteomes" id="UP000242450">
    <property type="component" value="Chromosome X"/>
</dbReference>
<dbReference type="AlphaFoldDB" id="A0A212C009"/>
<evidence type="ECO:0000313" key="3">
    <source>
        <dbReference type="Proteomes" id="UP000242450"/>
    </source>
</evidence>
<keyword evidence="3" id="KW-1185">Reference proteome</keyword>
<proteinExistence type="predicted"/>
<reference evidence="2 3" key="1">
    <citation type="journal article" date="2018" name="Mol. Genet. Genomics">
        <title>The red deer Cervus elaphus genome CerEla1.0: sequencing, annotating, genes, and chromosomes.</title>
        <authorList>
            <person name="Bana N.A."/>
            <person name="Nyiri A."/>
            <person name="Nagy J."/>
            <person name="Frank K."/>
            <person name="Nagy T."/>
            <person name="Steger V."/>
            <person name="Schiller M."/>
            <person name="Lakatos P."/>
            <person name="Sugar L."/>
            <person name="Horn P."/>
            <person name="Barta E."/>
            <person name="Orosz L."/>
        </authorList>
    </citation>
    <scope>NUCLEOTIDE SEQUENCE [LARGE SCALE GENOMIC DNA]</scope>
    <source>
        <strain evidence="2">Hungarian</strain>
    </source>
</reference>
<dbReference type="PANTHER" id="PTHR37876">
    <property type="entry name" value="PROTEIN GAR2-LIKE"/>
    <property type="match status" value="1"/>
</dbReference>
<dbReference type="InterPro" id="IPR040433">
    <property type="entry name" value="Spermatid_TP"/>
</dbReference>
<comment type="caution">
    <text evidence="2">The sequence shown here is derived from an EMBL/GenBank/DDBJ whole genome shotgun (WGS) entry which is preliminary data.</text>
</comment>
<sequence length="137" mass="15440">MERETWKSQTPTTSIEQQTSNTKAGKKRMPSEYRPGGSVKKANRIMQVKRCRQGNVSRRRFLKTLIPSIKSKKAREPALTNCHPRMNETRAENQTEPKENQETVKKPTISGDDQGKQNLGVVAETTEIPAESLKSSS</sequence>
<feature type="region of interest" description="Disordered" evidence="1">
    <location>
        <begin position="72"/>
        <end position="137"/>
    </location>
</feature>
<feature type="compositionally biased region" description="Polar residues" evidence="1">
    <location>
        <begin position="7"/>
        <end position="23"/>
    </location>
</feature>
<feature type="region of interest" description="Disordered" evidence="1">
    <location>
        <begin position="1"/>
        <end position="44"/>
    </location>
</feature>
<organism evidence="2 3">
    <name type="scientific">Cervus elaphus hippelaphus</name>
    <name type="common">European red deer</name>
    <dbReference type="NCBI Taxonomy" id="46360"/>
    <lineage>
        <taxon>Eukaryota</taxon>
        <taxon>Metazoa</taxon>
        <taxon>Chordata</taxon>
        <taxon>Craniata</taxon>
        <taxon>Vertebrata</taxon>
        <taxon>Euteleostomi</taxon>
        <taxon>Mammalia</taxon>
        <taxon>Eutheria</taxon>
        <taxon>Laurasiatheria</taxon>
        <taxon>Artiodactyla</taxon>
        <taxon>Ruminantia</taxon>
        <taxon>Pecora</taxon>
        <taxon>Cervidae</taxon>
        <taxon>Cervinae</taxon>
        <taxon>Cervus</taxon>
    </lineage>
</organism>
<name>A0A212C009_CEREH</name>
<protein>
    <submittedName>
        <fullName evidence="2">Uncharacterized protein</fullName>
    </submittedName>
</protein>
<dbReference type="OrthoDB" id="9709353at2759"/>
<evidence type="ECO:0000256" key="1">
    <source>
        <dbReference type="SAM" id="MobiDB-lite"/>
    </source>
</evidence>